<reference evidence="3 4" key="1">
    <citation type="submission" date="2019-08" db="EMBL/GenBank/DDBJ databases">
        <title>Lewinella sp. strain SSH13 Genome sequencing and assembly.</title>
        <authorList>
            <person name="Kim I."/>
        </authorList>
    </citation>
    <scope>NUCLEOTIDE SEQUENCE [LARGE SCALE GENOMIC DNA]</scope>
    <source>
        <strain evidence="3 4">SSH13</strain>
    </source>
</reference>
<name>A0A5C7F3C7_9BACT</name>
<dbReference type="RefSeq" id="WP_147932916.1">
    <property type="nucleotide sequence ID" value="NZ_VOXD01000073.1"/>
</dbReference>
<dbReference type="InterPro" id="IPR017853">
    <property type="entry name" value="GH"/>
</dbReference>
<dbReference type="Pfam" id="PF18989">
    <property type="entry name" value="DUF5722"/>
    <property type="match status" value="1"/>
</dbReference>
<dbReference type="SUPFAM" id="SSF51445">
    <property type="entry name" value="(Trans)glycosidases"/>
    <property type="match status" value="1"/>
</dbReference>
<evidence type="ECO:0000313" key="3">
    <source>
        <dbReference type="EMBL" id="TXF81996.1"/>
    </source>
</evidence>
<evidence type="ECO:0000313" key="4">
    <source>
        <dbReference type="Proteomes" id="UP000321907"/>
    </source>
</evidence>
<proteinExistence type="predicted"/>
<dbReference type="Proteomes" id="UP000321907">
    <property type="component" value="Unassembled WGS sequence"/>
</dbReference>
<dbReference type="OrthoDB" id="175224at2"/>
<gene>
    <name evidence="3" type="ORF">FUA23_21895</name>
</gene>
<protein>
    <submittedName>
        <fullName evidence="3">T9SS type A sorting domain-containing protein</fullName>
    </submittedName>
</protein>
<organism evidence="3 4">
    <name type="scientific">Neolewinella aurantiaca</name>
    <dbReference type="NCBI Taxonomy" id="2602767"/>
    <lineage>
        <taxon>Bacteria</taxon>
        <taxon>Pseudomonadati</taxon>
        <taxon>Bacteroidota</taxon>
        <taxon>Saprospiria</taxon>
        <taxon>Saprospirales</taxon>
        <taxon>Lewinellaceae</taxon>
        <taxon>Neolewinella</taxon>
    </lineage>
</organism>
<accession>A0A5C7F3C7</accession>
<feature type="chain" id="PRO_5022754219" evidence="1">
    <location>
        <begin position="24"/>
        <end position="1257"/>
    </location>
</feature>
<evidence type="ECO:0000259" key="2">
    <source>
        <dbReference type="Pfam" id="PF18989"/>
    </source>
</evidence>
<dbReference type="AlphaFoldDB" id="A0A5C7F3C7"/>
<keyword evidence="4" id="KW-1185">Reference proteome</keyword>
<sequence length="1257" mass="139739">MQTKTYFYLALLFVSAFCTCVRAQSISIALDASSANQLTIAEAPAGTYTISTTGLDPYVGSVPLTQAYNHDAVYVLSFEYEAVAGLDNLQIFYGSPFSAQRQIDFGSLPAASSFRTFKAFMKIEAPEWDDDYAEFRFDFGVTAGQDITVRNIQLRTPTAREVIPFSLEPTMRNQAPITANANGGFEITTNGGDPWVRSTLITEMYHPDSVYVLSFDYTSTSGINNNFQIFYGQPDNPARRVLYPALPPATDTSTFTAVLGADATNWDQFYDRFRFDWGTMAGLDIQVSNFMLREPTNAESKLIVPPAETVMLELNTGFTSGNMTASEPSPMIYELVTVGPDPWIRSKPLSTPYNTETSYIMEFEYKATGAYNELQVFFGPPINATQSFTTGEIPAAADWTTYTINPRLLVDNFQVGNWTDFRFDFGRNEDPAVAKTFDIRNIKIRKPTAQELLDEQNSDKFVSRALNTELQTYLGATFPGLIDSVIVTETEVKIVGNIPLATTVHLAEVLPEDYGFNQFDFVFTTPLNQDANGDFVVTVDRFTPRNGGDADRLYSRWIIVEQLTPGDYTKLSHLAWPTDLCFYPTYNLPEVKASNAKGLDGLTTTTLPNFSDLTDLGVSSMKINLLLNGVFSQNGTGGASHTFNGKTYGINQTFVSELDARVKACYDAGIKVAFVLLLPINIGNQALRDIFVHPDAVGWSASPYTMANVTSAAGVEHYTALVDFLSERYSRTDGLYGRADQWIIHNEVDAHQSWTYAGQKPVELYTQLYDRSMRLVHYTIRKHNPTAKVFGSFTKHWNSKAGSDANFRSLDILNSLTGLNGVEGDYEWGIGWHSYPTNLFNPLVWNDAPAQTLFNFNTPQITPKNIEVIDAYVRQTSLLYRGKKVRTILLSENGFNSNTATNANANETTQAAALAYFWKKVNNRLPTIENIQLHRWVDHPNEAGIHFGLWSVLDGTVDGFDQKKESWDVWNAAGTAQEDNIFDPYLTTVGVSSWSEIMNTVATETTPWPVTMALNCYDPAREVMVNFNGEKKFPQPDGSLHFYNVASNVNQPYEVYQDGELVASDVLTVSAPLNLNVNLCALPVAWLAFSATALEKSVLLKWETTTDQDNAGFTVQRSSDGRNWTDIAKVSANNSARRQQYQTADDNPLDGRSFYRIVQTDFDDEISVSPIRTIDFAGTSALLTITPNPSTGLIRLQLPEGFELKQLQLTDATGRTTKMSLPDHSGILCLDDNPKGVYLVRAFATDGRVLGGKLILR</sequence>
<comment type="caution">
    <text evidence="3">The sequence shown here is derived from an EMBL/GenBank/DDBJ whole genome shotgun (WGS) entry which is preliminary data.</text>
</comment>
<keyword evidence="1" id="KW-0732">Signal</keyword>
<feature type="signal peptide" evidence="1">
    <location>
        <begin position="1"/>
        <end position="23"/>
    </location>
</feature>
<dbReference type="EMBL" id="VOXD01000073">
    <property type="protein sequence ID" value="TXF81996.1"/>
    <property type="molecule type" value="Genomic_DNA"/>
</dbReference>
<dbReference type="InterPro" id="IPR043780">
    <property type="entry name" value="DUF5722"/>
</dbReference>
<feature type="domain" description="DUF5722" evidence="2">
    <location>
        <begin position="595"/>
        <end position="997"/>
    </location>
</feature>
<dbReference type="Gene3D" id="2.60.120.260">
    <property type="entry name" value="Galactose-binding domain-like"/>
    <property type="match status" value="1"/>
</dbReference>
<evidence type="ECO:0000256" key="1">
    <source>
        <dbReference type="SAM" id="SignalP"/>
    </source>
</evidence>